<dbReference type="InterPro" id="IPR055963">
    <property type="entry name" value="DUF7541"/>
</dbReference>
<feature type="compositionally biased region" description="Polar residues" evidence="1">
    <location>
        <begin position="1"/>
        <end position="11"/>
    </location>
</feature>
<evidence type="ECO:0000256" key="2">
    <source>
        <dbReference type="SAM" id="Phobius"/>
    </source>
</evidence>
<evidence type="ECO:0000256" key="1">
    <source>
        <dbReference type="SAM" id="MobiDB-lite"/>
    </source>
</evidence>
<dbReference type="Proteomes" id="UP000030649">
    <property type="component" value="Unassembled WGS sequence"/>
</dbReference>
<gene>
    <name evidence="3" type="ORF">J07HQW1_00595</name>
</gene>
<evidence type="ECO:0000313" key="4">
    <source>
        <dbReference type="Proteomes" id="UP000030649"/>
    </source>
</evidence>
<evidence type="ECO:0000313" key="3">
    <source>
        <dbReference type="EMBL" id="ERG90571.1"/>
    </source>
</evidence>
<accession>U1PEQ3</accession>
<dbReference type="HOGENOM" id="CLU_1682666_0_0_2"/>
<protein>
    <submittedName>
        <fullName evidence="3">Uncharacterized protein</fullName>
    </submittedName>
</protein>
<proteinExistence type="predicted"/>
<feature type="compositionally biased region" description="Polar residues" evidence="1">
    <location>
        <begin position="21"/>
        <end position="30"/>
    </location>
</feature>
<organism evidence="3 4">
    <name type="scientific">Haloquadratum walsbyi J07HQW1</name>
    <dbReference type="NCBI Taxonomy" id="1238424"/>
    <lineage>
        <taxon>Archaea</taxon>
        <taxon>Methanobacteriati</taxon>
        <taxon>Methanobacteriota</taxon>
        <taxon>Stenosarchaea group</taxon>
        <taxon>Halobacteria</taxon>
        <taxon>Halobacteriales</taxon>
        <taxon>Haloferacaceae</taxon>
        <taxon>Haloquadratum</taxon>
    </lineage>
</organism>
<name>U1PEQ3_9EURY</name>
<reference evidence="3 4" key="1">
    <citation type="journal article" date="2013" name="PLoS ONE">
        <title>Assembly-driven community genomics of a hypersaline microbial ecosystem.</title>
        <authorList>
            <person name="Podell S."/>
            <person name="Ugalde J.A."/>
            <person name="Narasingarao P."/>
            <person name="Banfield J.F."/>
            <person name="Heidelberg K.B."/>
            <person name="Allen E.E."/>
        </authorList>
    </citation>
    <scope>NUCLEOTIDE SEQUENCE [LARGE SCALE GENOMIC DNA]</scope>
    <source>
        <strain evidence="4">J07HQW1</strain>
    </source>
</reference>
<dbReference type="AlphaFoldDB" id="U1PEQ3"/>
<feature type="transmembrane region" description="Helical" evidence="2">
    <location>
        <begin position="103"/>
        <end position="124"/>
    </location>
</feature>
<feature type="region of interest" description="Disordered" evidence="1">
    <location>
        <begin position="1"/>
        <end position="50"/>
    </location>
</feature>
<dbReference type="Pfam" id="PF24396">
    <property type="entry name" value="DUF7541"/>
    <property type="match status" value="1"/>
</dbReference>
<keyword evidence="2" id="KW-0472">Membrane</keyword>
<feature type="compositionally biased region" description="Acidic residues" evidence="1">
    <location>
        <begin position="38"/>
        <end position="48"/>
    </location>
</feature>
<feature type="transmembrane region" description="Helical" evidence="2">
    <location>
        <begin position="78"/>
        <end position="97"/>
    </location>
</feature>
<feature type="transmembrane region" description="Helical" evidence="2">
    <location>
        <begin position="136"/>
        <end position="155"/>
    </location>
</feature>
<keyword evidence="2" id="KW-1133">Transmembrane helix</keyword>
<dbReference type="EMBL" id="KE356560">
    <property type="protein sequence ID" value="ERG90571.1"/>
    <property type="molecule type" value="Genomic_DNA"/>
</dbReference>
<sequence length="167" mass="17204">MKSTPSRNPDTYETDRAPPSSGDTNIGSGHNSRRDPDPDPDPGPDPDPDTSGIWHAFVPLGLVTAEIGVLFDLTPIAVGGLVLFARSIAGVLVEMRFARGPVYLLTGIGLLYALAGSGLVYAFGGSTGTFELGFRGIALAVAGGVTTALAAWRWFETETSAGPGVGS</sequence>
<keyword evidence="2" id="KW-0812">Transmembrane</keyword>